<evidence type="ECO:0000313" key="1">
    <source>
        <dbReference type="EMBL" id="OES46072.1"/>
    </source>
</evidence>
<dbReference type="RefSeq" id="WP_069937230.1">
    <property type="nucleotide sequence ID" value="NZ_MAMP01000006.1"/>
</dbReference>
<dbReference type="STRING" id="1714016.BA724_15905"/>
<protein>
    <submittedName>
        <fullName evidence="1">Uncharacterized protein</fullName>
    </submittedName>
</protein>
<accession>A0A1E7DSM1</accession>
<dbReference type="Proteomes" id="UP000095658">
    <property type="component" value="Unassembled WGS sequence"/>
</dbReference>
<name>A0A1E7DSM1_9BACI</name>
<keyword evidence="2" id="KW-1185">Reference proteome</keyword>
<sequence length="178" mass="20133">MQNTYKKTILYNLGKMEYILSELLNHKKKRVPIFNKLVDAFVLINNTIESYDDDLKAKSESARTNLSNLLVDSIEAYNKKKHSEFASLLGAIKNEFVQWSDFTKEHCKFKVIVFGVNHTIMQIQNIVDSSKADIVCLADDTGEHLGKVLNDIQINELGAAVQNPFDFMISAPCFLEGA</sequence>
<dbReference type="AlphaFoldDB" id="A0A1E7DSM1"/>
<dbReference type="EMBL" id="MAMP01000006">
    <property type="protein sequence ID" value="OES46072.1"/>
    <property type="molecule type" value="Genomic_DNA"/>
</dbReference>
<evidence type="ECO:0000313" key="2">
    <source>
        <dbReference type="Proteomes" id="UP000095658"/>
    </source>
</evidence>
<organism evidence="1 2">
    <name type="scientific">Domibacillus iocasae</name>
    <dbReference type="NCBI Taxonomy" id="1714016"/>
    <lineage>
        <taxon>Bacteria</taxon>
        <taxon>Bacillati</taxon>
        <taxon>Bacillota</taxon>
        <taxon>Bacilli</taxon>
        <taxon>Bacillales</taxon>
        <taxon>Bacillaceae</taxon>
        <taxon>Domibacillus</taxon>
    </lineage>
</organism>
<comment type="caution">
    <text evidence="1">The sequence shown here is derived from an EMBL/GenBank/DDBJ whole genome shotgun (WGS) entry which is preliminary data.</text>
</comment>
<proteinExistence type="predicted"/>
<gene>
    <name evidence="1" type="ORF">BA724_15905</name>
</gene>
<reference evidence="1 2" key="1">
    <citation type="submission" date="2016-06" db="EMBL/GenBank/DDBJ databases">
        <title>Domibacillus iocasae genome sequencing.</title>
        <authorList>
            <person name="Verma A."/>
            <person name="Pal Y."/>
            <person name="Ojha A.K."/>
            <person name="Krishnamurthi S."/>
        </authorList>
    </citation>
    <scope>NUCLEOTIDE SEQUENCE [LARGE SCALE GENOMIC DNA]</scope>
    <source>
        <strain evidence="1 2">DSM 29979</strain>
    </source>
</reference>